<dbReference type="ExpressionAtlas" id="A0A1D6G766">
    <property type="expression patterns" value="baseline and differential"/>
</dbReference>
<evidence type="ECO:0000256" key="4">
    <source>
        <dbReference type="ARBA" id="ARBA00023157"/>
    </source>
</evidence>
<keyword evidence="5" id="KW-0325">Glycoprotein</keyword>
<organism evidence="7">
    <name type="scientific">Zea mays</name>
    <name type="common">Maize</name>
    <dbReference type="NCBI Taxonomy" id="4577"/>
    <lineage>
        <taxon>Eukaryota</taxon>
        <taxon>Viridiplantae</taxon>
        <taxon>Streptophyta</taxon>
        <taxon>Embryophyta</taxon>
        <taxon>Tracheophyta</taxon>
        <taxon>Spermatophyta</taxon>
        <taxon>Magnoliopsida</taxon>
        <taxon>Liliopsida</taxon>
        <taxon>Poales</taxon>
        <taxon>Poaceae</taxon>
        <taxon>PACMAD clade</taxon>
        <taxon>Panicoideae</taxon>
        <taxon>Andropogonodae</taxon>
        <taxon>Andropogoneae</taxon>
        <taxon>Tripsacinae</taxon>
        <taxon>Zea</taxon>
    </lineage>
</organism>
<keyword evidence="3" id="KW-0378">Hydrolase</keyword>
<dbReference type="InterPro" id="IPR033132">
    <property type="entry name" value="GH_1_N_CS"/>
</dbReference>
<reference evidence="7" key="1">
    <citation type="submission" date="2015-12" db="EMBL/GenBank/DDBJ databases">
        <title>Update maize B73 reference genome by single molecule sequencing technologies.</title>
        <authorList>
            <consortium name="Maize Genome Sequencing Project"/>
            <person name="Ware D."/>
        </authorList>
    </citation>
    <scope>NUCLEOTIDE SEQUENCE</scope>
    <source>
        <tissue evidence="7">Seedling</tissue>
    </source>
</reference>
<dbReference type="GO" id="GO:0005975">
    <property type="term" value="P:carbohydrate metabolic process"/>
    <property type="evidence" value="ECO:0007669"/>
    <property type="project" value="InterPro"/>
</dbReference>
<dbReference type="InterPro" id="IPR017853">
    <property type="entry name" value="GH"/>
</dbReference>
<evidence type="ECO:0000256" key="3">
    <source>
        <dbReference type="ARBA" id="ARBA00022801"/>
    </source>
</evidence>
<evidence type="ECO:0000256" key="2">
    <source>
        <dbReference type="ARBA" id="ARBA00022729"/>
    </source>
</evidence>
<dbReference type="PANTHER" id="PTHR10353:SF310">
    <property type="entry name" value="BETA-GLUCOSIDASE 42"/>
    <property type="match status" value="1"/>
</dbReference>
<dbReference type="PRINTS" id="PR00131">
    <property type="entry name" value="GLHYDRLASE1"/>
</dbReference>
<dbReference type="Pfam" id="PF00232">
    <property type="entry name" value="Glyco_hydro_1"/>
    <property type="match status" value="1"/>
</dbReference>
<dbReference type="PROSITE" id="PS00653">
    <property type="entry name" value="GLYCOSYL_HYDROL_F1_2"/>
    <property type="match status" value="1"/>
</dbReference>
<evidence type="ECO:0000256" key="1">
    <source>
        <dbReference type="ARBA" id="ARBA00010838"/>
    </source>
</evidence>
<sequence>MGSTGREPEVTRANFPDGFVFGVATSAYQIEGARREGGKGDNIWDVFTDDKERVLDRSNAEIAVDHYHRYKEDIELMASLGFSAYRFSISWARIFPDGLGEKVNEQGVAFYNDLINFMISKGIEPYATLYHWDLPNNLQKTLGGWISDKIVEYFALYAEACFANFGDRVKRWITINEPLQTAINGYGIGIFAPGGCQGETARCYLAAHHQILAHAAAVDVYRRKFKHNAKKLRVFIVFLTIHGDRYLDPIYFGDYPESMRQRLGSDLPTFSEKDKKFIKNKIDFIGLNHYTSRLIAHHQNPDDVYFYKVQQMERVEKWSSGESIGERAASEWLVIVPWGLHKLLNYIVKKYNNPVIYVTENGMDDEDDQSATIDQVLNDTKRVGYFKGYLNSVAQAIKDGADVRGYFAWSFLDNFEWAMGYTKRFGIVYVDYKDGLSRHPKASALWFSRLLKGEAAENSYS</sequence>
<keyword evidence="2" id="KW-0732">Signal</keyword>
<evidence type="ECO:0000313" key="7">
    <source>
        <dbReference type="EMBL" id="AQK99002.1"/>
    </source>
</evidence>
<dbReference type="SUPFAM" id="SSF51445">
    <property type="entry name" value="(Trans)glycosidases"/>
    <property type="match status" value="1"/>
</dbReference>
<protein>
    <submittedName>
        <fullName evidence="7">Beta-glucosidase 42</fullName>
    </submittedName>
</protein>
<keyword evidence="4" id="KW-1015">Disulfide bond</keyword>
<dbReference type="EMBL" id="CM000784">
    <property type="protein sequence ID" value="AQK99002.1"/>
    <property type="molecule type" value="Genomic_DNA"/>
</dbReference>
<dbReference type="GO" id="GO:0008422">
    <property type="term" value="F:beta-glucosidase activity"/>
    <property type="evidence" value="ECO:0007669"/>
    <property type="project" value="UniProtKB-ARBA"/>
</dbReference>
<name>A0A1D6G766_MAIZE</name>
<gene>
    <name evidence="7" type="ORF">ZEAMMB73_Zm00001d012159</name>
</gene>
<dbReference type="GO" id="GO:0004565">
    <property type="term" value="F:beta-galactosidase activity"/>
    <property type="evidence" value="ECO:0007669"/>
    <property type="project" value="UniProtKB-ARBA"/>
</dbReference>
<dbReference type="Gene3D" id="3.20.20.80">
    <property type="entry name" value="Glycosidases"/>
    <property type="match status" value="1"/>
</dbReference>
<dbReference type="InterPro" id="IPR001360">
    <property type="entry name" value="Glyco_hydro_1"/>
</dbReference>
<evidence type="ECO:0000256" key="6">
    <source>
        <dbReference type="RuleBase" id="RU003690"/>
    </source>
</evidence>
<proteinExistence type="inferred from homology"/>
<dbReference type="AlphaFoldDB" id="A0A1D6G766"/>
<dbReference type="FunFam" id="3.20.20.80:FF:000020">
    <property type="entry name" value="Beta-glucosidase 12"/>
    <property type="match status" value="1"/>
</dbReference>
<accession>A0A1D6G766</accession>
<comment type="similarity">
    <text evidence="1 6">Belongs to the glycosyl hydrolase 1 family.</text>
</comment>
<dbReference type="PANTHER" id="PTHR10353">
    <property type="entry name" value="GLYCOSYL HYDROLASE"/>
    <property type="match status" value="1"/>
</dbReference>
<dbReference type="GO" id="GO:0033907">
    <property type="term" value="F:beta-D-fucosidase activity"/>
    <property type="evidence" value="ECO:0007669"/>
    <property type="project" value="UniProtKB-ARBA"/>
</dbReference>
<evidence type="ECO:0000256" key="5">
    <source>
        <dbReference type="ARBA" id="ARBA00023180"/>
    </source>
</evidence>